<keyword evidence="3" id="KW-0012">Acyltransferase</keyword>
<evidence type="ECO:0000256" key="2">
    <source>
        <dbReference type="ARBA" id="ARBA00022679"/>
    </source>
</evidence>
<dbReference type="InterPro" id="IPR012147">
    <property type="entry name" value="P_Ac_Bu_trans"/>
</dbReference>
<dbReference type="PIRSF" id="PIRSF000428">
    <property type="entry name" value="P_Ac_trans"/>
    <property type="match status" value="1"/>
</dbReference>
<dbReference type="SUPFAM" id="SSF53659">
    <property type="entry name" value="Isocitrate/Isopropylmalate dehydrogenase-like"/>
    <property type="match status" value="1"/>
</dbReference>
<dbReference type="Gene3D" id="3.40.718.10">
    <property type="entry name" value="Isopropylmalate Dehydrogenase"/>
    <property type="match status" value="1"/>
</dbReference>
<comment type="caution">
    <text evidence="5">The sequence shown here is derived from an EMBL/GenBank/DDBJ whole genome shotgun (WGS) entry which is preliminary data.</text>
</comment>
<keyword evidence="2" id="KW-0808">Transferase</keyword>
<dbReference type="Proteomes" id="UP001597452">
    <property type="component" value="Unassembled WGS sequence"/>
</dbReference>
<sequence>MSLDGLVEQLCNMREKKVVAVAEATNVETLRAVKDGVNRDLASFKLFGNIEKITNAADEIELNLQSEKITLHHSTSVENAVDKAVQSVSEERSDILMKGNVATKIVLKSVLKKGTGLRNGRILSHVAMFELKERDRLLFLTDAGMNIAPNLEEKVQITQNAVDVVNRLGIKQPKVAPLAAVEIVNPAMQASVDAAVLSQMQKRGQITGCIVDGPLAFDNAISLDSKEEKGIQSEVAGNADILVCPYIEVGNTLYKSFTYFAGAKVAGIISGAKAPIVLTSRADSAESKIYSLAFALLTS</sequence>
<dbReference type="Pfam" id="PF01515">
    <property type="entry name" value="PTA_PTB"/>
    <property type="match status" value="1"/>
</dbReference>
<comment type="similarity">
    <text evidence="1">Belongs to the phosphate acetyltransferase and butyryltransferase family.</text>
</comment>
<dbReference type="PANTHER" id="PTHR43356:SF2">
    <property type="entry name" value="PHOSPHATE ACETYLTRANSFERASE"/>
    <property type="match status" value="1"/>
</dbReference>
<feature type="domain" description="Phosphate acetyl/butaryl transferase" evidence="4">
    <location>
        <begin position="75"/>
        <end position="295"/>
    </location>
</feature>
<keyword evidence="6" id="KW-1185">Reference proteome</keyword>
<protein>
    <submittedName>
        <fullName evidence="5">Bifunctional enoyl-CoA hydratase/phosphate acetyltransferase</fullName>
    </submittedName>
</protein>
<evidence type="ECO:0000259" key="4">
    <source>
        <dbReference type="Pfam" id="PF01515"/>
    </source>
</evidence>
<dbReference type="RefSeq" id="WP_377329580.1">
    <property type="nucleotide sequence ID" value="NZ_JBHUMZ010000041.1"/>
</dbReference>
<dbReference type="InterPro" id="IPR050500">
    <property type="entry name" value="Phos_Acetyltrans/Butyryltrans"/>
</dbReference>
<evidence type="ECO:0000256" key="1">
    <source>
        <dbReference type="ARBA" id="ARBA00005656"/>
    </source>
</evidence>
<evidence type="ECO:0000313" key="6">
    <source>
        <dbReference type="Proteomes" id="UP001597452"/>
    </source>
</evidence>
<dbReference type="PANTHER" id="PTHR43356">
    <property type="entry name" value="PHOSPHATE ACETYLTRANSFERASE"/>
    <property type="match status" value="1"/>
</dbReference>
<proteinExistence type="inferred from homology"/>
<accession>A0ABW5QCT0</accession>
<name>A0ABW5QCT0_9BACI</name>
<dbReference type="NCBIfam" id="NF006045">
    <property type="entry name" value="PRK08190.1"/>
    <property type="match status" value="1"/>
</dbReference>
<gene>
    <name evidence="5" type="ORF">ACFSW4_12135</name>
</gene>
<reference evidence="6" key="1">
    <citation type="journal article" date="2019" name="Int. J. Syst. Evol. Microbiol.">
        <title>The Global Catalogue of Microorganisms (GCM) 10K type strain sequencing project: providing services to taxonomists for standard genome sequencing and annotation.</title>
        <authorList>
            <consortium name="The Broad Institute Genomics Platform"/>
            <consortium name="The Broad Institute Genome Sequencing Center for Infectious Disease"/>
            <person name="Wu L."/>
            <person name="Ma J."/>
        </authorList>
    </citation>
    <scope>NUCLEOTIDE SEQUENCE [LARGE SCALE GENOMIC DNA]</scope>
    <source>
        <strain evidence="6">TISTR 1571</strain>
    </source>
</reference>
<evidence type="ECO:0000313" key="5">
    <source>
        <dbReference type="EMBL" id="MFD2639618.1"/>
    </source>
</evidence>
<dbReference type="EMBL" id="JBHUMZ010000041">
    <property type="protein sequence ID" value="MFD2639618.1"/>
    <property type="molecule type" value="Genomic_DNA"/>
</dbReference>
<dbReference type="InterPro" id="IPR002505">
    <property type="entry name" value="PTA_PTB"/>
</dbReference>
<organism evidence="5 6">
    <name type="scientific">Piscibacillus salipiscarius</name>
    <dbReference type="NCBI Taxonomy" id="299480"/>
    <lineage>
        <taxon>Bacteria</taxon>
        <taxon>Bacillati</taxon>
        <taxon>Bacillota</taxon>
        <taxon>Bacilli</taxon>
        <taxon>Bacillales</taxon>
        <taxon>Bacillaceae</taxon>
        <taxon>Piscibacillus</taxon>
    </lineage>
</organism>
<evidence type="ECO:0000256" key="3">
    <source>
        <dbReference type="ARBA" id="ARBA00023315"/>
    </source>
</evidence>